<sequence length="155" mass="17677">MGLPPRINKPRVFGCQAIVMTPKEHWDSKLGTSRVESILLGYENNNFAYRVLRLSDKKTSTSRHVRFRKSVFPQLKQQGNDLLPLNLSWEMLEEPLSKPQLSPTVDLTQDTQELVDEPCNNHPSGVRVFIHTPTQTPQISKSSICISIQFQQSSF</sequence>
<evidence type="ECO:0000313" key="3">
    <source>
        <dbReference type="Proteomes" id="UP000765509"/>
    </source>
</evidence>
<reference evidence="2" key="1">
    <citation type="submission" date="2021-03" db="EMBL/GenBank/DDBJ databases">
        <title>Draft genome sequence of rust myrtle Austropuccinia psidii MF-1, a brazilian biotype.</title>
        <authorList>
            <person name="Quecine M.C."/>
            <person name="Pachon D.M.R."/>
            <person name="Bonatelli M.L."/>
            <person name="Correr F.H."/>
            <person name="Franceschini L.M."/>
            <person name="Leite T.F."/>
            <person name="Margarido G.R.A."/>
            <person name="Almeida C.A."/>
            <person name="Ferrarezi J.A."/>
            <person name="Labate C.A."/>
        </authorList>
    </citation>
    <scope>NUCLEOTIDE SEQUENCE</scope>
    <source>
        <strain evidence="2">MF-1</strain>
    </source>
</reference>
<name>A0A9Q3JN91_9BASI</name>
<gene>
    <name evidence="2" type="ORF">O181_105003</name>
</gene>
<dbReference type="InterPro" id="IPR057670">
    <property type="entry name" value="SH3_retrovirus"/>
</dbReference>
<evidence type="ECO:0000259" key="1">
    <source>
        <dbReference type="Pfam" id="PF25597"/>
    </source>
</evidence>
<dbReference type="Pfam" id="PF25597">
    <property type="entry name" value="SH3_retrovirus"/>
    <property type="match status" value="1"/>
</dbReference>
<protein>
    <recommendedName>
        <fullName evidence="1">Retroviral polymerase SH3-like domain-containing protein</fullName>
    </recommendedName>
</protein>
<organism evidence="2 3">
    <name type="scientific">Austropuccinia psidii MF-1</name>
    <dbReference type="NCBI Taxonomy" id="1389203"/>
    <lineage>
        <taxon>Eukaryota</taxon>
        <taxon>Fungi</taxon>
        <taxon>Dikarya</taxon>
        <taxon>Basidiomycota</taxon>
        <taxon>Pucciniomycotina</taxon>
        <taxon>Pucciniomycetes</taxon>
        <taxon>Pucciniales</taxon>
        <taxon>Sphaerophragmiaceae</taxon>
        <taxon>Austropuccinia</taxon>
    </lineage>
</organism>
<dbReference type="EMBL" id="AVOT02077181">
    <property type="protein sequence ID" value="MBW0565288.1"/>
    <property type="molecule type" value="Genomic_DNA"/>
</dbReference>
<evidence type="ECO:0000313" key="2">
    <source>
        <dbReference type="EMBL" id="MBW0565288.1"/>
    </source>
</evidence>
<accession>A0A9Q3JN91</accession>
<dbReference type="Proteomes" id="UP000765509">
    <property type="component" value="Unassembled WGS sequence"/>
</dbReference>
<keyword evidence="3" id="KW-1185">Reference proteome</keyword>
<dbReference type="AlphaFoldDB" id="A0A9Q3JN91"/>
<dbReference type="OrthoDB" id="122986at2759"/>
<proteinExistence type="predicted"/>
<feature type="domain" description="Retroviral polymerase SH3-like" evidence="1">
    <location>
        <begin position="15"/>
        <end position="77"/>
    </location>
</feature>
<comment type="caution">
    <text evidence="2">The sequence shown here is derived from an EMBL/GenBank/DDBJ whole genome shotgun (WGS) entry which is preliminary data.</text>
</comment>